<keyword evidence="3" id="KW-1185">Reference proteome</keyword>
<protein>
    <submittedName>
        <fullName evidence="2">Uncharacterized protein</fullName>
    </submittedName>
</protein>
<proteinExistence type="predicted"/>
<feature type="region of interest" description="Disordered" evidence="1">
    <location>
        <begin position="34"/>
        <end position="171"/>
    </location>
</feature>
<sequence>MRTHKNTHTHTPNVRTHNNGRRTLTHTHHTYSILSAPGADTPEGQVTRGPRRWSPFSPQRPLSPKTGHPANPTPKPQRCPKHSGHSQSCTAYPVAPSRHQAGRPTSPSPKQSHKSINAAECPAKAPPARAQRPTQPTDRARKPGTEIQKNLSNPERAKTSVSAPIDAQDLD</sequence>
<evidence type="ECO:0000313" key="3">
    <source>
        <dbReference type="Proteomes" id="UP001345963"/>
    </source>
</evidence>
<feature type="compositionally biased region" description="Low complexity" evidence="1">
    <location>
        <begin position="122"/>
        <end position="137"/>
    </location>
</feature>
<organism evidence="2 3">
    <name type="scientific">Ataeniobius toweri</name>
    <dbReference type="NCBI Taxonomy" id="208326"/>
    <lineage>
        <taxon>Eukaryota</taxon>
        <taxon>Metazoa</taxon>
        <taxon>Chordata</taxon>
        <taxon>Craniata</taxon>
        <taxon>Vertebrata</taxon>
        <taxon>Euteleostomi</taxon>
        <taxon>Actinopterygii</taxon>
        <taxon>Neopterygii</taxon>
        <taxon>Teleostei</taxon>
        <taxon>Neoteleostei</taxon>
        <taxon>Acanthomorphata</taxon>
        <taxon>Ovalentaria</taxon>
        <taxon>Atherinomorphae</taxon>
        <taxon>Cyprinodontiformes</taxon>
        <taxon>Goodeidae</taxon>
        <taxon>Ataeniobius</taxon>
    </lineage>
</organism>
<accession>A0ABU7AYR2</accession>
<dbReference type="EMBL" id="JAHUTI010033637">
    <property type="protein sequence ID" value="MED6243407.1"/>
    <property type="molecule type" value="Genomic_DNA"/>
</dbReference>
<gene>
    <name evidence="2" type="ORF">ATANTOWER_019700</name>
</gene>
<dbReference type="Proteomes" id="UP001345963">
    <property type="component" value="Unassembled WGS sequence"/>
</dbReference>
<reference evidence="2 3" key="1">
    <citation type="submission" date="2021-07" db="EMBL/GenBank/DDBJ databases">
        <authorList>
            <person name="Palmer J.M."/>
        </authorList>
    </citation>
    <scope>NUCLEOTIDE SEQUENCE [LARGE SCALE GENOMIC DNA]</scope>
    <source>
        <strain evidence="2 3">AT_MEX2019</strain>
        <tissue evidence="2">Muscle</tissue>
    </source>
</reference>
<comment type="caution">
    <text evidence="2">The sequence shown here is derived from an EMBL/GenBank/DDBJ whole genome shotgun (WGS) entry which is preliminary data.</text>
</comment>
<evidence type="ECO:0000313" key="2">
    <source>
        <dbReference type="EMBL" id="MED6243407.1"/>
    </source>
</evidence>
<evidence type="ECO:0000256" key="1">
    <source>
        <dbReference type="SAM" id="MobiDB-lite"/>
    </source>
</evidence>
<feature type="region of interest" description="Disordered" evidence="1">
    <location>
        <begin position="1"/>
        <end position="22"/>
    </location>
</feature>
<name>A0ABU7AYR2_9TELE</name>